<dbReference type="EMBL" id="BMAW01099190">
    <property type="protein sequence ID" value="GFS88798.1"/>
    <property type="molecule type" value="Genomic_DNA"/>
</dbReference>
<organism evidence="1 2">
    <name type="scientific">Nephila pilipes</name>
    <name type="common">Giant wood spider</name>
    <name type="synonym">Nephila maculata</name>
    <dbReference type="NCBI Taxonomy" id="299642"/>
    <lineage>
        <taxon>Eukaryota</taxon>
        <taxon>Metazoa</taxon>
        <taxon>Ecdysozoa</taxon>
        <taxon>Arthropoda</taxon>
        <taxon>Chelicerata</taxon>
        <taxon>Arachnida</taxon>
        <taxon>Araneae</taxon>
        <taxon>Araneomorphae</taxon>
        <taxon>Entelegynae</taxon>
        <taxon>Araneoidea</taxon>
        <taxon>Nephilidae</taxon>
        <taxon>Nephila</taxon>
    </lineage>
</organism>
<evidence type="ECO:0000313" key="2">
    <source>
        <dbReference type="Proteomes" id="UP000887013"/>
    </source>
</evidence>
<name>A0A8X6N1P8_NEPPI</name>
<gene>
    <name evidence="1" type="ORF">NPIL_417161</name>
</gene>
<proteinExistence type="predicted"/>
<dbReference type="AlphaFoldDB" id="A0A8X6N1P8"/>
<feature type="non-terminal residue" evidence="1">
    <location>
        <position position="1"/>
    </location>
</feature>
<comment type="caution">
    <text evidence="1">The sequence shown here is derived from an EMBL/GenBank/DDBJ whole genome shotgun (WGS) entry which is preliminary data.</text>
</comment>
<keyword evidence="2" id="KW-1185">Reference proteome</keyword>
<evidence type="ECO:0000313" key="1">
    <source>
        <dbReference type="EMBL" id="GFS88798.1"/>
    </source>
</evidence>
<protein>
    <submittedName>
        <fullName evidence="1">Uncharacterized protein</fullName>
    </submittedName>
</protein>
<accession>A0A8X6N1P8</accession>
<sequence length="81" mass="9333">NPLRKLFLVTPEKGFRHLFAPTGQPSWGLIVSTTSYLADQRTVSFLFAYSLEVSCRDQKAHHLTLAWIRIPRSQLRCFLVT</sequence>
<dbReference type="Proteomes" id="UP000887013">
    <property type="component" value="Unassembled WGS sequence"/>
</dbReference>
<reference evidence="1" key="1">
    <citation type="submission" date="2020-08" db="EMBL/GenBank/DDBJ databases">
        <title>Multicomponent nature underlies the extraordinary mechanical properties of spider dragline silk.</title>
        <authorList>
            <person name="Kono N."/>
            <person name="Nakamura H."/>
            <person name="Mori M."/>
            <person name="Yoshida Y."/>
            <person name="Ohtoshi R."/>
            <person name="Malay A.D."/>
            <person name="Moran D.A.P."/>
            <person name="Tomita M."/>
            <person name="Numata K."/>
            <person name="Arakawa K."/>
        </authorList>
    </citation>
    <scope>NUCLEOTIDE SEQUENCE</scope>
</reference>